<dbReference type="SUPFAM" id="SSF55486">
    <property type="entry name" value="Metalloproteases ('zincins'), catalytic domain"/>
    <property type="match status" value="1"/>
</dbReference>
<evidence type="ECO:0000259" key="8">
    <source>
        <dbReference type="Pfam" id="PF08439"/>
    </source>
</evidence>
<gene>
    <name evidence="9" type="primary">pepF1_2</name>
    <name evidence="9" type="ORF">Mterra_02737</name>
</gene>
<dbReference type="Proteomes" id="UP000265715">
    <property type="component" value="Unassembled WGS sequence"/>
</dbReference>
<organism evidence="9 10">
    <name type="scientific">Calidithermus terrae</name>
    <dbReference type="NCBI Taxonomy" id="1408545"/>
    <lineage>
        <taxon>Bacteria</taxon>
        <taxon>Thermotogati</taxon>
        <taxon>Deinococcota</taxon>
        <taxon>Deinococci</taxon>
        <taxon>Thermales</taxon>
        <taxon>Thermaceae</taxon>
        <taxon>Calidithermus</taxon>
    </lineage>
</organism>
<evidence type="ECO:0000256" key="6">
    <source>
        <dbReference type="RuleBase" id="RU003435"/>
    </source>
</evidence>
<evidence type="ECO:0000256" key="3">
    <source>
        <dbReference type="ARBA" id="ARBA00022801"/>
    </source>
</evidence>
<evidence type="ECO:0000256" key="2">
    <source>
        <dbReference type="ARBA" id="ARBA00022723"/>
    </source>
</evidence>
<evidence type="ECO:0000259" key="7">
    <source>
        <dbReference type="Pfam" id="PF01432"/>
    </source>
</evidence>
<keyword evidence="2 6" id="KW-0479">Metal-binding</keyword>
<reference evidence="9 10" key="1">
    <citation type="submission" date="2018-08" db="EMBL/GenBank/DDBJ databases">
        <title>Meiothermus terrae DSM 26712 genome sequencing project.</title>
        <authorList>
            <person name="Da Costa M.S."/>
            <person name="Albuquerque L."/>
            <person name="Raposo P."/>
            <person name="Froufe H.J.C."/>
            <person name="Barroso C.S."/>
            <person name="Egas C."/>
        </authorList>
    </citation>
    <scope>NUCLEOTIDE SEQUENCE [LARGE SCALE GENOMIC DNA]</scope>
    <source>
        <strain evidence="9 10">DSM 26712</strain>
    </source>
</reference>
<comment type="caution">
    <text evidence="9">The sequence shown here is derived from an EMBL/GenBank/DDBJ whole genome shotgun (WGS) entry which is preliminary data.</text>
</comment>
<keyword evidence="3 6" id="KW-0378">Hydrolase</keyword>
<evidence type="ECO:0000313" key="10">
    <source>
        <dbReference type="Proteomes" id="UP000265715"/>
    </source>
</evidence>
<evidence type="ECO:0000256" key="5">
    <source>
        <dbReference type="ARBA" id="ARBA00023049"/>
    </source>
</evidence>
<dbReference type="InterPro" id="IPR034006">
    <property type="entry name" value="M3B_PepF_2"/>
</dbReference>
<dbReference type="PANTHER" id="PTHR34217">
    <property type="entry name" value="METAL-DEPENDENT CARBOXYPEPTIDASE"/>
    <property type="match status" value="1"/>
</dbReference>
<dbReference type="InterPro" id="IPR042088">
    <property type="entry name" value="OligoPept_F_C"/>
</dbReference>
<dbReference type="Gene3D" id="1.10.1370.20">
    <property type="entry name" value="Oligoendopeptidase f, C-terminal domain"/>
    <property type="match status" value="1"/>
</dbReference>
<accession>A0A399EIW7</accession>
<dbReference type="GO" id="GO:0004181">
    <property type="term" value="F:metallocarboxypeptidase activity"/>
    <property type="evidence" value="ECO:0007669"/>
    <property type="project" value="InterPro"/>
</dbReference>
<dbReference type="EMBL" id="QXDL01000128">
    <property type="protein sequence ID" value="RIH82272.1"/>
    <property type="molecule type" value="Genomic_DNA"/>
</dbReference>
<sequence length="583" mass="65314">MSITAQLPRWNLEPLFKGLQSPDFLEAYARLEQQITELEALFGRHEVRARPMREGDAAAFAAVIEQLNAISLSQSRINTYLYALISTDSGDEEAQARYSLFRNLSLRLQKLRSPLTTWLASLDPEAVNAGEYRILVEEARVQAQHLMSEPEEVLAAELSLSGGGAFARLHSNVSSQITVKVRGEELPISSVRLLAFNPDEATRKAAYEAELEAWKAHQIPLAAALNGWKGQQSTLNRKRGWADDLEPTLSTNRITRKALGAMQEVMEASFPHWRRYFRAKAKALGKAGLDWWDLFAPVGQGHSRWGWEAGRDFIIEHLASFSPADAEVARRMYAEGRIDAEPRKGKQVGAYCSHFGGGESLIFTNYEESFGGVSTMAHELGHAYHNYCLRSKPPLLARGPMTLAETASIMNETIVTEAALRKASEAEQVTLLEGNLQDAAQVIVDIHSRFLFERSVFERRKERELSASEFCALMLEAQQATYGDGLASYHPYMWAVKGHYYGIDFYNYPYAFGLLFGLALYNKHLELGPGFLPRYEDLLASVGVYPAKELAARFGFDLEDPAFWQGGMDVLVERIGRFERLVG</sequence>
<evidence type="ECO:0000313" key="9">
    <source>
        <dbReference type="EMBL" id="RIH82272.1"/>
    </source>
</evidence>
<dbReference type="CDD" id="cd09607">
    <property type="entry name" value="M3B_PepF"/>
    <property type="match status" value="1"/>
</dbReference>
<keyword evidence="4 6" id="KW-0862">Zinc</keyword>
<dbReference type="InterPro" id="IPR011977">
    <property type="entry name" value="Pept_M3B_clade3"/>
</dbReference>
<keyword evidence="10" id="KW-1185">Reference proteome</keyword>
<dbReference type="RefSeq" id="WP_119315727.1">
    <property type="nucleotide sequence ID" value="NZ_QXDL01000128.1"/>
</dbReference>
<dbReference type="InterPro" id="IPR001567">
    <property type="entry name" value="Pept_M3A_M3B_dom"/>
</dbReference>
<comment type="cofactor">
    <cofactor evidence="6">
        <name>Zn(2+)</name>
        <dbReference type="ChEBI" id="CHEBI:29105"/>
    </cofactor>
    <text evidence="6">Binds 1 zinc ion.</text>
</comment>
<dbReference type="Pfam" id="PF01432">
    <property type="entry name" value="Peptidase_M3"/>
    <property type="match status" value="1"/>
</dbReference>
<keyword evidence="5 6" id="KW-0482">Metalloprotease</keyword>
<evidence type="ECO:0000256" key="4">
    <source>
        <dbReference type="ARBA" id="ARBA00022833"/>
    </source>
</evidence>
<feature type="domain" description="Oligopeptidase F N-terminal" evidence="8">
    <location>
        <begin position="130"/>
        <end position="177"/>
    </location>
</feature>
<dbReference type="InterPro" id="IPR001333">
    <property type="entry name" value="Peptidase_M32_Taq"/>
</dbReference>
<comment type="similarity">
    <text evidence="6">Belongs to the peptidase M3 family.</text>
</comment>
<dbReference type="EC" id="3.4.24.-" evidence="9"/>
<dbReference type="OrthoDB" id="9769691at2"/>
<dbReference type="GO" id="GO:0046872">
    <property type="term" value="F:metal ion binding"/>
    <property type="evidence" value="ECO:0007669"/>
    <property type="project" value="UniProtKB-UniRule"/>
</dbReference>
<dbReference type="GO" id="GO:0004222">
    <property type="term" value="F:metalloendopeptidase activity"/>
    <property type="evidence" value="ECO:0007669"/>
    <property type="project" value="InterPro"/>
</dbReference>
<dbReference type="GO" id="GO:0006508">
    <property type="term" value="P:proteolysis"/>
    <property type="evidence" value="ECO:0007669"/>
    <property type="project" value="UniProtKB-KW"/>
</dbReference>
<feature type="domain" description="Peptidase M3A/M3B catalytic" evidence="7">
    <location>
        <begin position="325"/>
        <end position="568"/>
    </location>
</feature>
<proteinExistence type="inferred from homology"/>
<keyword evidence="1 6" id="KW-0645">Protease</keyword>
<name>A0A399EIW7_9DEIN</name>
<dbReference type="AlphaFoldDB" id="A0A399EIW7"/>
<protein>
    <submittedName>
        <fullName evidence="9">Oligoendopeptidase F, plasmid</fullName>
        <ecNumber evidence="9">3.4.24.-</ecNumber>
    </submittedName>
</protein>
<dbReference type="Gene3D" id="1.20.140.70">
    <property type="entry name" value="Oligopeptidase f, N-terminal domain"/>
    <property type="match status" value="1"/>
</dbReference>
<evidence type="ECO:0000256" key="1">
    <source>
        <dbReference type="ARBA" id="ARBA00022670"/>
    </source>
</evidence>
<dbReference type="PANTHER" id="PTHR34217:SF1">
    <property type="entry name" value="CARBOXYPEPTIDASE 1"/>
    <property type="match status" value="1"/>
</dbReference>
<dbReference type="Pfam" id="PF08439">
    <property type="entry name" value="Peptidase_M3_N"/>
    <property type="match status" value="1"/>
</dbReference>
<dbReference type="NCBIfam" id="TIGR02290">
    <property type="entry name" value="M3_fam_3"/>
    <property type="match status" value="1"/>
</dbReference>
<dbReference type="InterPro" id="IPR013647">
    <property type="entry name" value="OligopepF_N_dom"/>
</dbReference>